<dbReference type="AlphaFoldDB" id="F0VML9"/>
<reference evidence="2" key="1">
    <citation type="journal article" date="2012" name="PLoS Pathog.">
        <title>Comparative genomics of the apicomplexan parasites Toxoplasma gondii and Neospora caninum: Coccidia differing in host range and transmission strategy.</title>
        <authorList>
            <person name="Reid A.J."/>
            <person name="Vermont S.J."/>
            <person name="Cotton J.A."/>
            <person name="Harris D."/>
            <person name="Hill-Cawthorne G.A."/>
            <person name="Konen-Waisman S."/>
            <person name="Latham S.M."/>
            <person name="Mourier T."/>
            <person name="Norton R."/>
            <person name="Quail M.A."/>
            <person name="Sanders M."/>
            <person name="Shanmugam D."/>
            <person name="Sohal A."/>
            <person name="Wasmuth J.D."/>
            <person name="Brunk B."/>
            <person name="Grigg M.E."/>
            <person name="Howard J.C."/>
            <person name="Parkinson J."/>
            <person name="Roos D.S."/>
            <person name="Trees A.J."/>
            <person name="Berriman M."/>
            <person name="Pain A."/>
            <person name="Wastling J.M."/>
        </authorList>
    </citation>
    <scope>NUCLEOTIDE SEQUENCE [LARGE SCALE GENOMIC DNA]</scope>
    <source>
        <strain evidence="2">Liverpool</strain>
    </source>
</reference>
<proteinExistence type="predicted"/>
<evidence type="ECO:0000313" key="1">
    <source>
        <dbReference type="EMBL" id="CBZ54965.1"/>
    </source>
</evidence>
<name>F0VML9_NEOCL</name>
<dbReference type="OrthoDB" id="330093at2759"/>
<keyword evidence="2" id="KW-1185">Reference proteome</keyword>
<dbReference type="OMA" id="RRLCMPI"/>
<dbReference type="RefSeq" id="XP_003884993.1">
    <property type="nucleotide sequence ID" value="XM_003884944.1"/>
</dbReference>
<sequence>MLFLSLPRLGGGPGRALCTPTFHGLSDGPYRRLKFSLKPIRHDYRDVLVSADLRKLTETAQELLRKKETKRHAFWEIFSKRVKASAHMLSPSLMALIARSFDVHDRDTGIYVALATALPESVKRADGPSLLTLSDVFSRRLKRDSNPPLFKAIARQLPNALYQLTGKDVLRILKSLDAAGLADMLACRQAARKLCAELDELDCVDLADASAVFGSQGYRNPELYQALSRRAVDVKDSFDAPTVFRLLSGFSQNAVACENLLESFSALLVSSRNQFTL</sequence>
<protein>
    <submittedName>
        <fullName evidence="1">Uncharacterized protein</fullName>
    </submittedName>
</protein>
<dbReference type="InParanoid" id="F0VML9"/>
<evidence type="ECO:0000313" key="2">
    <source>
        <dbReference type="Proteomes" id="UP000007494"/>
    </source>
</evidence>
<organism evidence="1 2">
    <name type="scientific">Neospora caninum (strain Liverpool)</name>
    <dbReference type="NCBI Taxonomy" id="572307"/>
    <lineage>
        <taxon>Eukaryota</taxon>
        <taxon>Sar</taxon>
        <taxon>Alveolata</taxon>
        <taxon>Apicomplexa</taxon>
        <taxon>Conoidasida</taxon>
        <taxon>Coccidia</taxon>
        <taxon>Eucoccidiorida</taxon>
        <taxon>Eimeriorina</taxon>
        <taxon>Sarcocystidae</taxon>
        <taxon>Neospora</taxon>
    </lineage>
</organism>
<accession>F0VML9</accession>
<dbReference type="VEuPathDB" id="ToxoDB:NCLIV_053920"/>
<dbReference type="eggNOG" id="ENOG502SSDH">
    <property type="taxonomic scope" value="Eukaryota"/>
</dbReference>
<gene>
    <name evidence="1" type="ORF">NCLIV_053920</name>
</gene>
<dbReference type="EMBL" id="FR823392">
    <property type="protein sequence ID" value="CBZ54965.1"/>
    <property type="molecule type" value="Genomic_DNA"/>
</dbReference>
<dbReference type="GeneID" id="13446682"/>
<dbReference type="Proteomes" id="UP000007494">
    <property type="component" value="Chromosome XI"/>
</dbReference>
<dbReference type="FunCoup" id="F0VML9">
    <property type="interactions" value="10"/>
</dbReference>